<dbReference type="SUPFAM" id="SSF53167">
    <property type="entry name" value="Purine and uridine phosphorylases"/>
    <property type="match status" value="1"/>
</dbReference>
<protein>
    <recommendedName>
        <fullName evidence="3">Pfs domain-containing protein</fullName>
    </recommendedName>
</protein>
<name>A0AAJ0A946_9PEZI</name>
<dbReference type="Gene3D" id="3.40.50.1580">
    <property type="entry name" value="Nucleoside phosphorylase domain"/>
    <property type="match status" value="1"/>
</dbReference>
<evidence type="ECO:0000313" key="2">
    <source>
        <dbReference type="Proteomes" id="UP001224890"/>
    </source>
</evidence>
<dbReference type="PANTHER" id="PTHR46082">
    <property type="entry name" value="ATP/GTP-BINDING PROTEIN-RELATED"/>
    <property type="match status" value="1"/>
</dbReference>
<proteinExistence type="predicted"/>
<dbReference type="GO" id="GO:0009116">
    <property type="term" value="P:nucleoside metabolic process"/>
    <property type="evidence" value="ECO:0007669"/>
    <property type="project" value="InterPro"/>
</dbReference>
<reference evidence="1" key="1">
    <citation type="submission" date="2021-06" db="EMBL/GenBank/DDBJ databases">
        <title>Comparative genomics, transcriptomics and evolutionary studies reveal genomic signatures of adaptation to plant cell wall in hemibiotrophic fungi.</title>
        <authorList>
            <consortium name="DOE Joint Genome Institute"/>
            <person name="Baroncelli R."/>
            <person name="Diaz J.F."/>
            <person name="Benocci T."/>
            <person name="Peng M."/>
            <person name="Battaglia E."/>
            <person name="Haridas S."/>
            <person name="Andreopoulos W."/>
            <person name="Labutti K."/>
            <person name="Pangilinan J."/>
            <person name="Floch G.L."/>
            <person name="Makela M.R."/>
            <person name="Henrissat B."/>
            <person name="Grigoriev I.V."/>
            <person name="Crouch J.A."/>
            <person name="De Vries R.P."/>
            <person name="Sukno S.A."/>
            <person name="Thon M.R."/>
        </authorList>
    </citation>
    <scope>NUCLEOTIDE SEQUENCE</scope>
    <source>
        <strain evidence="1">CBS 193.32</strain>
    </source>
</reference>
<gene>
    <name evidence="1" type="ORF">BDP55DRAFT_593627</name>
</gene>
<dbReference type="EMBL" id="JAHMHR010000069">
    <property type="protein sequence ID" value="KAK1658767.1"/>
    <property type="molecule type" value="Genomic_DNA"/>
</dbReference>
<keyword evidence="2" id="KW-1185">Reference proteome</keyword>
<feature type="non-terminal residue" evidence="1">
    <location>
        <position position="632"/>
    </location>
</feature>
<evidence type="ECO:0008006" key="3">
    <source>
        <dbReference type="Google" id="ProtNLM"/>
    </source>
</evidence>
<accession>A0AAJ0A946</accession>
<dbReference type="InterPro" id="IPR027417">
    <property type="entry name" value="P-loop_NTPase"/>
</dbReference>
<sequence length="632" mass="69840">MAHLDYNNYQVAWIAPLEIETQAAMCMLDVRHTGRFPVRQGHDYNFIAGRMCGHNVVIGTFPLGQEYGIGSAAALASQMKILFPKLWFTLLVGVAAGLPSVKRDIRLGDVLVALPDGEIPAIVPYGLGKETSEGLSLLRGGRSQNQTQAIVGSAIGRIKVSDPEGHINGFLDHFKAMKDQKHAKGDFKDPGQPQDELIGTNTTGERVVIPREPRPNNNARTRVWYGPLGSGDKLMKNAEKRDAWRDQYNIIGLEMEAAGIMNRLAVGVIRGTVLFYVDASSRKSANSSYLAIARVSGTLIDTSGINSEEDISQQLSLTRIWISSLEEPWILFIDNFEPSLATDLNDYLPQKGCGAIIITTIDGQLAPYCDSQEIISPMDPWDANELIHNFVNAAKDFSEEEWVAIDDLASRTLGGLPLSIVQAGSYIAMNPNSLLDYCYDFDQSFQTSLEDLPDLPPGSGQSKSALHALGTTMALVENSPETMELLRTLCFFHNESISEQIFEKAWINLTEFSGESSQWAHWAPLVPLLNSESTQWRTPGLRKAFNTLCRYSLLVCDASYSSKYSMNKLVQNYCRESLSAEDWEKYVYRATCLSALALANEPISTTASRMDNPLGVDLQKSMIPHMEAFTSN</sequence>
<dbReference type="InterPro" id="IPR053137">
    <property type="entry name" value="NLR-like"/>
</dbReference>
<dbReference type="SUPFAM" id="SSF52540">
    <property type="entry name" value="P-loop containing nucleoside triphosphate hydrolases"/>
    <property type="match status" value="1"/>
</dbReference>
<dbReference type="RefSeq" id="XP_060423531.1">
    <property type="nucleotide sequence ID" value="XM_060570954.1"/>
</dbReference>
<dbReference type="Proteomes" id="UP001224890">
    <property type="component" value="Unassembled WGS sequence"/>
</dbReference>
<evidence type="ECO:0000313" key="1">
    <source>
        <dbReference type="EMBL" id="KAK1658767.1"/>
    </source>
</evidence>
<dbReference type="GO" id="GO:0003824">
    <property type="term" value="F:catalytic activity"/>
    <property type="evidence" value="ECO:0007669"/>
    <property type="project" value="InterPro"/>
</dbReference>
<dbReference type="AlphaFoldDB" id="A0AAJ0A946"/>
<organism evidence="1 2">
    <name type="scientific">Colletotrichum godetiae</name>
    <dbReference type="NCBI Taxonomy" id="1209918"/>
    <lineage>
        <taxon>Eukaryota</taxon>
        <taxon>Fungi</taxon>
        <taxon>Dikarya</taxon>
        <taxon>Ascomycota</taxon>
        <taxon>Pezizomycotina</taxon>
        <taxon>Sordariomycetes</taxon>
        <taxon>Hypocreomycetidae</taxon>
        <taxon>Glomerellales</taxon>
        <taxon>Glomerellaceae</taxon>
        <taxon>Colletotrichum</taxon>
        <taxon>Colletotrichum acutatum species complex</taxon>
    </lineage>
</organism>
<dbReference type="PANTHER" id="PTHR46082:SF11">
    <property type="entry name" value="AAA+ ATPASE DOMAIN-CONTAINING PROTEIN-RELATED"/>
    <property type="match status" value="1"/>
</dbReference>
<dbReference type="InterPro" id="IPR035994">
    <property type="entry name" value="Nucleoside_phosphorylase_sf"/>
</dbReference>
<dbReference type="GeneID" id="85455480"/>
<comment type="caution">
    <text evidence="1">The sequence shown here is derived from an EMBL/GenBank/DDBJ whole genome shotgun (WGS) entry which is preliminary data.</text>
</comment>